<feature type="domain" description="Four-carbon acid sugar kinase nucleotide binding" evidence="14">
    <location>
        <begin position="260"/>
        <end position="418"/>
    </location>
</feature>
<comment type="catalytic activity">
    <reaction evidence="8">
        <text>3-dehydro-D-erythronate + ATP = 3-dehydro-4-O-phospho-D-erythronate + ADP + H(+)</text>
        <dbReference type="Rhea" id="RHEA:52556"/>
        <dbReference type="ChEBI" id="CHEBI:15378"/>
        <dbReference type="ChEBI" id="CHEBI:30616"/>
        <dbReference type="ChEBI" id="CHEBI:57958"/>
        <dbReference type="ChEBI" id="CHEBI:136593"/>
        <dbReference type="ChEBI" id="CHEBI:456216"/>
        <dbReference type="EC" id="2.7.1.217"/>
    </reaction>
</comment>
<evidence type="ECO:0000256" key="6">
    <source>
        <dbReference type="ARBA" id="ARBA00023277"/>
    </source>
</evidence>
<organism evidence="15 16">
    <name type="scientific">Sinorhizobium alkalisoli</name>
    <dbReference type="NCBI Taxonomy" id="1752398"/>
    <lineage>
        <taxon>Bacteria</taxon>
        <taxon>Pseudomonadati</taxon>
        <taxon>Pseudomonadota</taxon>
        <taxon>Alphaproteobacteria</taxon>
        <taxon>Hyphomicrobiales</taxon>
        <taxon>Rhizobiaceae</taxon>
        <taxon>Sinorhizobium/Ensifer group</taxon>
        <taxon>Sinorhizobium</taxon>
    </lineage>
</organism>
<dbReference type="EMBL" id="LYBW01000064">
    <property type="protein sequence ID" value="ODR88720.1"/>
    <property type="molecule type" value="Genomic_DNA"/>
</dbReference>
<proteinExistence type="inferred from homology"/>
<comment type="caution">
    <text evidence="15">The sequence shown here is derived from an EMBL/GenBank/DDBJ whole genome shotgun (WGS) entry which is preliminary data.</text>
</comment>
<dbReference type="Pfam" id="PF07005">
    <property type="entry name" value="SBD_N"/>
    <property type="match status" value="1"/>
</dbReference>
<evidence type="ECO:0000313" key="15">
    <source>
        <dbReference type="EMBL" id="ODR88720.1"/>
    </source>
</evidence>
<dbReference type="EC" id="2.7.1.217" evidence="10"/>
<dbReference type="NCBIfam" id="NF043035">
    <property type="entry name" value="OxoTetrKin"/>
    <property type="match status" value="1"/>
</dbReference>
<dbReference type="Gene3D" id="3.40.50.10840">
    <property type="entry name" value="Putative sugar-binding, N-terminal domain"/>
    <property type="match status" value="1"/>
</dbReference>
<evidence type="ECO:0000256" key="1">
    <source>
        <dbReference type="ARBA" id="ARBA00005715"/>
    </source>
</evidence>
<evidence type="ECO:0000313" key="16">
    <source>
        <dbReference type="Proteomes" id="UP000094342"/>
    </source>
</evidence>
<evidence type="ECO:0000256" key="2">
    <source>
        <dbReference type="ARBA" id="ARBA00022679"/>
    </source>
</evidence>
<comment type="catalytic activity">
    <reaction evidence="7">
        <text>3-dehydro-L-erythronate + ATP = 3-dehydro-4-O-phospho-L-erythronate + ADP + H(+)</text>
        <dbReference type="Rhea" id="RHEA:52552"/>
        <dbReference type="ChEBI" id="CHEBI:15378"/>
        <dbReference type="ChEBI" id="CHEBI:30616"/>
        <dbReference type="ChEBI" id="CHEBI:136592"/>
        <dbReference type="ChEBI" id="CHEBI:136670"/>
        <dbReference type="ChEBI" id="CHEBI:456216"/>
        <dbReference type="EC" id="2.7.1.217"/>
    </reaction>
</comment>
<dbReference type="InterPro" id="IPR037051">
    <property type="entry name" value="4-carb_acid_sugar_kinase_N_sf"/>
</dbReference>
<dbReference type="InterPro" id="IPR031475">
    <property type="entry name" value="NBD_C"/>
</dbReference>
<dbReference type="GO" id="GO:0005524">
    <property type="term" value="F:ATP binding"/>
    <property type="evidence" value="ECO:0007669"/>
    <property type="project" value="UniProtKB-KW"/>
</dbReference>
<dbReference type="STRING" id="1752398.A8M32_24950"/>
<evidence type="ECO:0000256" key="10">
    <source>
        <dbReference type="ARBA" id="ARBA00039095"/>
    </source>
</evidence>
<keyword evidence="16" id="KW-1185">Reference proteome</keyword>
<dbReference type="InterPro" id="IPR042213">
    <property type="entry name" value="NBD_C_sf"/>
</dbReference>
<dbReference type="OrthoDB" id="191465at2"/>
<dbReference type="InterPro" id="IPR050007">
    <property type="entry name" value="OtnK"/>
</dbReference>
<dbReference type="RefSeq" id="WP_069461104.1">
    <property type="nucleotide sequence ID" value="NZ_LYBW01000064.1"/>
</dbReference>
<sequence>MAILLGSIADDYTGASDLANTLTKNGLSTVQTVGIPSPALALPDVDAVVVSLKIRSVAADEAVAAALKAEKWLRDRGAAHVLYKVCSTFDSTDRGNIGPVTEALSEAAGGGTVLVTPAFPETGRTVYLGHLFVNGQPLNESPLKDHPLNPMHDPNLVRVMARQSRGAVGLVDLPTVMAGPDAVMARIRAMSATGVATAIADAVAENDLETLGEVAWQTALSTGASGLGLGLARAIARSGRASPPGGTANDAIRPVGGLAAIVAGSCSAATLRQIEVAERSMPVLRLDTERLLTGSDEIAAAIAWAGERIAAGPLVIAASAAPEIVSRLQAQYGREASGHAIEAATATIASELVARGVKRLVVAGGETSGATVDRLAIPAFLIGPEIAPGVPVLRTVGNEQGEMLMALKSGNFGGEDFFAAALAKMH</sequence>
<evidence type="ECO:0000256" key="5">
    <source>
        <dbReference type="ARBA" id="ARBA00022840"/>
    </source>
</evidence>
<evidence type="ECO:0000259" key="14">
    <source>
        <dbReference type="Pfam" id="PF17042"/>
    </source>
</evidence>
<keyword evidence="6" id="KW-0119">Carbohydrate metabolism</keyword>
<dbReference type="SUPFAM" id="SSF142764">
    <property type="entry name" value="YgbK-like"/>
    <property type="match status" value="1"/>
</dbReference>
<feature type="domain" description="Four-carbon acid sugar kinase N-terminal" evidence="13">
    <location>
        <begin position="5"/>
        <end position="229"/>
    </location>
</feature>
<dbReference type="GO" id="GO:0016301">
    <property type="term" value="F:kinase activity"/>
    <property type="evidence" value="ECO:0007669"/>
    <property type="project" value="UniProtKB-KW"/>
</dbReference>
<dbReference type="Pfam" id="PF17042">
    <property type="entry name" value="NBD_C"/>
    <property type="match status" value="1"/>
</dbReference>
<dbReference type="Gene3D" id="3.40.980.20">
    <property type="entry name" value="Four-carbon acid sugar kinase, nucleotide binding domain"/>
    <property type="match status" value="1"/>
</dbReference>
<keyword evidence="3" id="KW-0547">Nucleotide-binding</keyword>
<evidence type="ECO:0000256" key="3">
    <source>
        <dbReference type="ARBA" id="ARBA00022741"/>
    </source>
</evidence>
<evidence type="ECO:0000256" key="9">
    <source>
        <dbReference type="ARBA" id="ARBA00037335"/>
    </source>
</evidence>
<dbReference type="AlphaFoldDB" id="A0A1E3V597"/>
<protein>
    <recommendedName>
        <fullName evidence="11">3-oxo-tetronate kinase</fullName>
        <ecNumber evidence="10">2.7.1.217</ecNumber>
    </recommendedName>
    <alternativeName>
        <fullName evidence="12">3-dehydrotetronate 4-kinase</fullName>
    </alternativeName>
</protein>
<gene>
    <name evidence="15" type="ORF">A8M32_24950</name>
</gene>
<comment type="similarity">
    <text evidence="1">Belongs to the four-carbon acid sugar kinase family.</text>
</comment>
<keyword evidence="2" id="KW-0808">Transferase</keyword>
<dbReference type="Proteomes" id="UP000094342">
    <property type="component" value="Unassembled WGS sequence"/>
</dbReference>
<accession>A0A1E3V597</accession>
<evidence type="ECO:0000256" key="8">
    <source>
        <dbReference type="ARBA" id="ARBA00036346"/>
    </source>
</evidence>
<evidence type="ECO:0000256" key="12">
    <source>
        <dbReference type="ARBA" id="ARBA00041377"/>
    </source>
</evidence>
<reference evidence="16" key="1">
    <citation type="submission" date="2016-05" db="EMBL/GenBank/DDBJ databases">
        <authorList>
            <person name="Li Y."/>
        </authorList>
    </citation>
    <scope>NUCLEOTIDE SEQUENCE [LARGE SCALE GENOMIC DNA]</scope>
    <source>
        <strain evidence="16">YIC4027</strain>
    </source>
</reference>
<evidence type="ECO:0000259" key="13">
    <source>
        <dbReference type="Pfam" id="PF07005"/>
    </source>
</evidence>
<evidence type="ECO:0000256" key="4">
    <source>
        <dbReference type="ARBA" id="ARBA00022777"/>
    </source>
</evidence>
<keyword evidence="4 15" id="KW-0418">Kinase</keyword>
<evidence type="ECO:0000256" key="7">
    <source>
        <dbReference type="ARBA" id="ARBA00035898"/>
    </source>
</evidence>
<dbReference type="InterPro" id="IPR010737">
    <property type="entry name" value="4-carb_acid_sugar_kinase_N"/>
</dbReference>
<name>A0A1E3V597_9HYPH</name>
<comment type="function">
    <text evidence="9">Catalyzes the ATP-dependent phosphorylation of 3-oxo-tetronate to 3-oxo-tetronate 4-phosphate.</text>
</comment>
<keyword evidence="5" id="KW-0067">ATP-binding</keyword>
<evidence type="ECO:0000256" key="11">
    <source>
        <dbReference type="ARBA" id="ARBA00039461"/>
    </source>
</evidence>